<dbReference type="OrthoDB" id="5291732at2"/>
<dbReference type="AlphaFoldDB" id="A0A4Y8WKY3"/>
<evidence type="ECO:0008006" key="4">
    <source>
        <dbReference type="Google" id="ProtNLM"/>
    </source>
</evidence>
<dbReference type="EMBL" id="SATR01000002">
    <property type="protein sequence ID" value="TFH93369.1"/>
    <property type="molecule type" value="Genomic_DNA"/>
</dbReference>
<keyword evidence="3" id="KW-1185">Reference proteome</keyword>
<evidence type="ECO:0000313" key="2">
    <source>
        <dbReference type="EMBL" id="TFH93369.1"/>
    </source>
</evidence>
<sequence>MIIGSFAILAILPAIAEESSPDMSDPTAVYTSVGAGYGTKGHNLKLGIQLPDSGEGSAHMISLESKEGGDTYRGRYFKLNTTTGFASSIDANYNRLTGVAQVSAGGLQTIPITDQFTIYPSLYLGTMIANERNDAGDKVGVDFPAITATALLYTKYQFTENVWLNVNPSFTSSVYGSKTDVFDLEASLGYQFTPVLNMRLFHNNNMSVGTYNDDTYESVTRLEFNYAL</sequence>
<name>A0A4Y8WKY3_9VIBR</name>
<gene>
    <name evidence="2" type="ORF">ELS82_01660</name>
</gene>
<feature type="signal peptide" evidence="1">
    <location>
        <begin position="1"/>
        <end position="16"/>
    </location>
</feature>
<protein>
    <recommendedName>
        <fullName evidence="4">DUF481 domain-containing protein</fullName>
    </recommendedName>
</protein>
<dbReference type="Proteomes" id="UP000297753">
    <property type="component" value="Unassembled WGS sequence"/>
</dbReference>
<proteinExistence type="predicted"/>
<evidence type="ECO:0000313" key="3">
    <source>
        <dbReference type="Proteomes" id="UP000297753"/>
    </source>
</evidence>
<accession>A0A4Y8WKY3</accession>
<organism evidence="2 3">
    <name type="scientific">Vibrio ouci</name>
    <dbReference type="NCBI Taxonomy" id="2499078"/>
    <lineage>
        <taxon>Bacteria</taxon>
        <taxon>Pseudomonadati</taxon>
        <taxon>Pseudomonadota</taxon>
        <taxon>Gammaproteobacteria</taxon>
        <taxon>Vibrionales</taxon>
        <taxon>Vibrionaceae</taxon>
        <taxon>Vibrio</taxon>
    </lineage>
</organism>
<evidence type="ECO:0000256" key="1">
    <source>
        <dbReference type="SAM" id="SignalP"/>
    </source>
</evidence>
<comment type="caution">
    <text evidence="2">The sequence shown here is derived from an EMBL/GenBank/DDBJ whole genome shotgun (WGS) entry which is preliminary data.</text>
</comment>
<feature type="chain" id="PRO_5021232057" description="DUF481 domain-containing protein" evidence="1">
    <location>
        <begin position="17"/>
        <end position="228"/>
    </location>
</feature>
<keyword evidence="1" id="KW-0732">Signal</keyword>
<reference evidence="2 3" key="1">
    <citation type="submission" date="2019-01" db="EMBL/GenBank/DDBJ databases">
        <title>Vibrio BEI176 sp. nov, a marine bacterium isolated from China: eastern marignal seas.</title>
        <authorList>
            <person name="Li B."/>
        </authorList>
    </citation>
    <scope>NUCLEOTIDE SEQUENCE [LARGE SCALE GENOMIC DNA]</scope>
    <source>
        <strain evidence="2 3">BEI176</strain>
    </source>
</reference>